<dbReference type="InterPro" id="IPR051609">
    <property type="entry name" value="NmrA/Isoflavone_reductase-like"/>
</dbReference>
<feature type="domain" description="NAD(P)-binding" evidence="4">
    <location>
        <begin position="12"/>
        <end position="165"/>
    </location>
</feature>
<dbReference type="Proteomes" id="UP000652219">
    <property type="component" value="Unassembled WGS sequence"/>
</dbReference>
<name>A0A8H6IQH5_9PEZI</name>
<dbReference type="AlphaFoldDB" id="A0A8H6IQH5"/>
<evidence type="ECO:0000256" key="1">
    <source>
        <dbReference type="ARBA" id="ARBA00005725"/>
    </source>
</evidence>
<keyword evidence="6" id="KW-1185">Reference proteome</keyword>
<evidence type="ECO:0000259" key="4">
    <source>
        <dbReference type="Pfam" id="PF13460"/>
    </source>
</evidence>
<gene>
    <name evidence="5" type="ORF">CSOJ01_14363</name>
</gene>
<evidence type="ECO:0000256" key="2">
    <source>
        <dbReference type="ARBA" id="ARBA00022857"/>
    </source>
</evidence>
<dbReference type="Pfam" id="PF13460">
    <property type="entry name" value="NAD_binding_10"/>
    <property type="match status" value="1"/>
</dbReference>
<dbReference type="Gene3D" id="3.40.50.720">
    <property type="entry name" value="NAD(P)-binding Rossmann-like Domain"/>
    <property type="match status" value="1"/>
</dbReference>
<keyword evidence="3" id="KW-0560">Oxidoreductase</keyword>
<reference evidence="5 6" key="1">
    <citation type="journal article" date="2020" name="Phytopathology">
        <title>Genome Sequence Resources of Colletotrichum truncatum, C. plurivorum, C. musicola, and C. sojae: Four Species Pathogenic to Soybean (Glycine max).</title>
        <authorList>
            <person name="Rogerio F."/>
            <person name="Boufleur T.R."/>
            <person name="Ciampi-Guillardi M."/>
            <person name="Sukno S.A."/>
            <person name="Thon M.R."/>
            <person name="Massola Junior N.S."/>
            <person name="Baroncelli R."/>
        </authorList>
    </citation>
    <scope>NUCLEOTIDE SEQUENCE [LARGE SCALE GENOMIC DNA]</scope>
    <source>
        <strain evidence="5 6">LFN0009</strain>
    </source>
</reference>
<dbReference type="InterPro" id="IPR036291">
    <property type="entry name" value="NAD(P)-bd_dom_sf"/>
</dbReference>
<keyword evidence="2" id="KW-0521">NADP</keyword>
<evidence type="ECO:0000313" key="5">
    <source>
        <dbReference type="EMBL" id="KAF6791384.1"/>
    </source>
</evidence>
<dbReference type="InterPro" id="IPR016040">
    <property type="entry name" value="NAD(P)-bd_dom"/>
</dbReference>
<dbReference type="GO" id="GO:0016491">
    <property type="term" value="F:oxidoreductase activity"/>
    <property type="evidence" value="ECO:0007669"/>
    <property type="project" value="UniProtKB-KW"/>
</dbReference>
<dbReference type="PANTHER" id="PTHR47706">
    <property type="entry name" value="NMRA-LIKE FAMILY PROTEIN"/>
    <property type="match status" value="1"/>
</dbReference>
<comment type="similarity">
    <text evidence="1">Belongs to the NmrA-type oxidoreductase family. Isoflavone reductase subfamily.</text>
</comment>
<accession>A0A8H6IQH5</accession>
<dbReference type="EMBL" id="WIGN01000479">
    <property type="protein sequence ID" value="KAF6791384.1"/>
    <property type="molecule type" value="Genomic_DNA"/>
</dbReference>
<protein>
    <submittedName>
        <fullName evidence="5">NAD(P)-binding protein</fullName>
    </submittedName>
</protein>
<evidence type="ECO:0000313" key="6">
    <source>
        <dbReference type="Proteomes" id="UP000652219"/>
    </source>
</evidence>
<proteinExistence type="inferred from homology"/>
<dbReference type="PANTHER" id="PTHR47706:SF9">
    <property type="entry name" value="NMRA-LIKE DOMAIN-CONTAINING PROTEIN-RELATED"/>
    <property type="match status" value="1"/>
</dbReference>
<comment type="caution">
    <text evidence="5">The sequence shown here is derived from an EMBL/GenBank/DDBJ whole genome shotgun (WGS) entry which is preliminary data.</text>
</comment>
<evidence type="ECO:0000256" key="3">
    <source>
        <dbReference type="ARBA" id="ARBA00023002"/>
    </source>
</evidence>
<organism evidence="5 6">
    <name type="scientific">Colletotrichum sojae</name>
    <dbReference type="NCBI Taxonomy" id="2175907"/>
    <lineage>
        <taxon>Eukaryota</taxon>
        <taxon>Fungi</taxon>
        <taxon>Dikarya</taxon>
        <taxon>Ascomycota</taxon>
        <taxon>Pezizomycotina</taxon>
        <taxon>Sordariomycetes</taxon>
        <taxon>Hypocreomycetidae</taxon>
        <taxon>Glomerellales</taxon>
        <taxon>Glomerellaceae</taxon>
        <taxon>Colletotrichum</taxon>
        <taxon>Colletotrichum orchidearum species complex</taxon>
    </lineage>
</organism>
<sequence length="307" mass="33559">MSQPVKNVAILGGTGALGEALIPALLAADFTVTCILRPTSTSQPPAGVTIKRSDYSDIASLTAALASQDALVEAFNPSAAAHQPTILAAALAAGVRHVITPDFSGNTFHPRASELLIFDPKLQAQRELETIIAEAAGKLSWTAIVTGPWYDWAIAKGIFWVDKNRKIITRYGSGDQRYSVSRHALNGEALVAVLQNPDKYRDRPAYFASHTISTNQLITVVEELGLEGWKVADVPFDGLYEKAHKMWQEDTERGVVDRLNSKAYEALATVALLDEENRYGSNFEELVERGWGEGEGRLKEELRRLLA</sequence>
<dbReference type="SUPFAM" id="SSF51735">
    <property type="entry name" value="NAD(P)-binding Rossmann-fold domains"/>
    <property type="match status" value="1"/>
</dbReference>